<comment type="caution">
    <text evidence="2">The sequence shown here is derived from an EMBL/GenBank/DDBJ whole genome shotgun (WGS) entry which is preliminary data.</text>
</comment>
<feature type="signal peptide" evidence="1">
    <location>
        <begin position="1"/>
        <end position="25"/>
    </location>
</feature>
<evidence type="ECO:0000313" key="2">
    <source>
        <dbReference type="EMBL" id="RKF19987.1"/>
    </source>
</evidence>
<dbReference type="SUPFAM" id="SSF56925">
    <property type="entry name" value="OMPA-like"/>
    <property type="match status" value="1"/>
</dbReference>
<dbReference type="Proteomes" id="UP000286482">
    <property type="component" value="Unassembled WGS sequence"/>
</dbReference>
<gene>
    <name evidence="2" type="ORF">DBZ36_05920</name>
</gene>
<reference evidence="2 3" key="1">
    <citation type="submission" date="2018-09" db="EMBL/GenBank/DDBJ databases">
        <authorList>
            <person name="Wang Z."/>
        </authorList>
    </citation>
    <scope>NUCLEOTIDE SEQUENCE [LARGE SCALE GENOMIC DNA]</scope>
    <source>
        <strain evidence="2 3">ALS 81</strain>
    </source>
</reference>
<keyword evidence="3" id="KW-1185">Reference proteome</keyword>
<feature type="chain" id="PRO_5019489253" description="Outer membrane protein beta-barrel domain-containing protein" evidence="1">
    <location>
        <begin position="26"/>
        <end position="253"/>
    </location>
</feature>
<dbReference type="RefSeq" id="WP_120353991.1">
    <property type="nucleotide sequence ID" value="NZ_RAQO01000004.1"/>
</dbReference>
<evidence type="ECO:0008006" key="4">
    <source>
        <dbReference type="Google" id="ProtNLM"/>
    </source>
</evidence>
<dbReference type="AlphaFoldDB" id="A0A420EH41"/>
<name>A0A420EH41_9ALTE</name>
<keyword evidence="1" id="KW-0732">Signal</keyword>
<protein>
    <recommendedName>
        <fullName evidence="4">Outer membrane protein beta-barrel domain-containing protein</fullName>
    </recommendedName>
</protein>
<dbReference type="InterPro" id="IPR011250">
    <property type="entry name" value="OMP/PagP_B-barrel"/>
</dbReference>
<proteinExistence type="predicted"/>
<evidence type="ECO:0000256" key="1">
    <source>
        <dbReference type="SAM" id="SignalP"/>
    </source>
</evidence>
<organism evidence="2 3">
    <name type="scientific">Alginatibacterium sediminis</name>
    <dbReference type="NCBI Taxonomy" id="2164068"/>
    <lineage>
        <taxon>Bacteria</taxon>
        <taxon>Pseudomonadati</taxon>
        <taxon>Pseudomonadota</taxon>
        <taxon>Gammaproteobacteria</taxon>
        <taxon>Alteromonadales</taxon>
        <taxon>Alteromonadaceae</taxon>
        <taxon>Alginatibacterium</taxon>
    </lineage>
</organism>
<evidence type="ECO:0000313" key="3">
    <source>
        <dbReference type="Proteomes" id="UP000286482"/>
    </source>
</evidence>
<dbReference type="OrthoDB" id="5725705at2"/>
<sequence>MPHKGTFATLVLVSGLTGAPSLVSASTLPMSNWEHSFELYALALNIEGDSALGPLSPTIDVDTRFIMDNFDKGLMFRLEGIRNNTWGYYFDYSFMDLSAKTSGPGNLVTGGFKLRQGVLEAKGFKRYDYGYASIDYMLGLRWWDNDIETSLNGPAAGAGLSREIKEDWLDFVIGVRWIRPLSDSWNFYIYGDAGLGKDTNSTYALQTGFRYEMNDWSDINLSYKSTWVDYDNKDNFAYDTKSHGFLIGLGLKF</sequence>
<accession>A0A420EH41</accession>
<dbReference type="EMBL" id="RAQO01000004">
    <property type="protein sequence ID" value="RKF19987.1"/>
    <property type="molecule type" value="Genomic_DNA"/>
</dbReference>